<name>A0A329Y165_RHITR</name>
<comment type="caution">
    <text evidence="1">The sequence shown here is derived from an EMBL/GenBank/DDBJ whole genome shotgun (WGS) entry which is preliminary data.</text>
</comment>
<sequence>MLVYGDIERVERAASICCRVSDDMAACFNMEPDRRRHELLVQTFIMTGELVQGLADREFRQRGYDEISDAQVAGSELLLFQARMLVRSWRTNFAGSLLPSTDWKALLEPLRLDEPIRIKQPEGYAHYALYPESFLEAALRSGLSSKAVVIGVRSIGVSLAAVVAAALGSGPAYSLRPTGDPFRRQVLPGKLLQRRILDRLHTDFAIVDEGPGLSGSSFGCIADWLETNGVPAERIHFFPSHKGEPGRQVSKAHLRRWKQRRPHVVDVHELILDTPERERNLKSWACELLGVSEGSWRDLSGGQWRGLRYEDPQYWPPSYRQQEKLKFLLSDSGTHHLVKFAGLCEMATKQARGKILSEAGFTPPVLGTCHGFIVEPWIEGCAMEIDPAPKTEMVEQIGLYLGFRARHLPATHGGASLLDLCHMATVNIEEALGGEVAHQIQQLIGRPHHLVKHLRRVDTDNRLHRWEWIRRQDGRLIKTDALDHNASHDLIGCQDVAWDIAGASVEFDLSKAQRCRLVEIVAVETDREPRDDVLKVFEACYLGFQIGLWSLAAQSHDASEQARLRSAVMRYEGRVLGLLAE</sequence>
<dbReference type="EMBL" id="QMKK01000061">
    <property type="protein sequence ID" value="RAX37641.1"/>
    <property type="molecule type" value="Genomic_DNA"/>
</dbReference>
<dbReference type="AlphaFoldDB" id="A0A329Y165"/>
<dbReference type="OrthoDB" id="7592571at2"/>
<dbReference type="Proteomes" id="UP000251205">
    <property type="component" value="Unassembled WGS sequence"/>
</dbReference>
<protein>
    <submittedName>
        <fullName evidence="1">Uncharacterized protein</fullName>
    </submittedName>
</protein>
<accession>A0A329Y165</accession>
<reference evidence="1 2" key="1">
    <citation type="submission" date="2018-06" db="EMBL/GenBank/DDBJ databases">
        <title>Whole Genome Sequence of an efficient microsymbiont, Rhizobium tropici.</title>
        <authorList>
            <person name="Srinivasan R."/>
            <person name="Singh H.V."/>
            <person name="Srivastava R."/>
            <person name="Kumari B."/>
            <person name="Radhakrishna A."/>
        </authorList>
    </citation>
    <scope>NUCLEOTIDE SEQUENCE [LARGE SCALE GENOMIC DNA]</scope>
    <source>
        <strain evidence="1 2">IGFRI Rhizo-19</strain>
    </source>
</reference>
<gene>
    <name evidence="1" type="ORF">DQ393_31325</name>
</gene>
<evidence type="ECO:0000313" key="1">
    <source>
        <dbReference type="EMBL" id="RAX37641.1"/>
    </source>
</evidence>
<organism evidence="1 2">
    <name type="scientific">Rhizobium tropici</name>
    <dbReference type="NCBI Taxonomy" id="398"/>
    <lineage>
        <taxon>Bacteria</taxon>
        <taxon>Pseudomonadati</taxon>
        <taxon>Pseudomonadota</taxon>
        <taxon>Alphaproteobacteria</taxon>
        <taxon>Hyphomicrobiales</taxon>
        <taxon>Rhizobiaceae</taxon>
        <taxon>Rhizobium/Agrobacterium group</taxon>
        <taxon>Rhizobium</taxon>
    </lineage>
</organism>
<evidence type="ECO:0000313" key="2">
    <source>
        <dbReference type="Proteomes" id="UP000251205"/>
    </source>
</evidence>
<proteinExistence type="predicted"/>